<dbReference type="Pfam" id="PF02785">
    <property type="entry name" value="Biotin_carb_C"/>
    <property type="match status" value="1"/>
</dbReference>
<name>A0A8J3QDG6_9ACTN</name>
<dbReference type="SUPFAM" id="SSF52440">
    <property type="entry name" value="PreATP-grasp domain"/>
    <property type="match status" value="1"/>
</dbReference>
<sequence>MAVYSDPDAQSAHASEADLGVPLPGATPAETYLRGDLIIAAAKAAGADAIHPGYGFLSENADFAQAVMDAGLTWIGPPPEAMRAMASKVEARRLVSAIGVPILEGTERYPLIIKASAGGGGRGMRIVRTPQELPAALEQAQAEAQSAFGDGAVFTEPYLESAHHIEVQILADTHGTIWALGERECSLQRRHQKVIEETPSPLVEQTPGLRARLFEAAIAAAKAVSYTGAGTVEFLVQGDGFYFLEMNTRLQVEHPVTEAVFDLDLVAWQLDIANGEALPVNPPSPTGHAIEARLYAEDAAFTPQTGLLHRFEVTGPVRVDSGYRSGDAVSVHYDAMLAKVIAYAPSRATAAAKLAGVLERARLHGVPTNRDLLVQTLRHPTFLAGKADTAFLEANPGVAPSLDLLLLAAALSRPVGWRNVRSQPVTHRFDAGDVTFQLSRTGPQLDHGATLVSSGPTAVVLEVGGVHHRFDVSTYGDLVCVDSVRGSATLQRLPRFIDPSAEAAPGTLCAPMPGMVTEVLVAVGDKVEAGQPLLRLEAMKMQHTVQAPTAGVVNELSVGKGQQVDSGAPLVTVSEES</sequence>
<dbReference type="SUPFAM" id="SSF56059">
    <property type="entry name" value="Glutathione synthetase ATP-binding domain-like"/>
    <property type="match status" value="1"/>
</dbReference>
<dbReference type="FunFam" id="2.40.50.100:FF:000003">
    <property type="entry name" value="Acetyl-CoA carboxylase biotin carboxyl carrier protein"/>
    <property type="match status" value="1"/>
</dbReference>
<feature type="domain" description="ATP-grasp" evidence="9">
    <location>
        <begin position="69"/>
        <end position="274"/>
    </location>
</feature>
<dbReference type="AlphaFoldDB" id="A0A8J3QDG6"/>
<evidence type="ECO:0000256" key="4">
    <source>
        <dbReference type="ARBA" id="ARBA00022840"/>
    </source>
</evidence>
<keyword evidence="5" id="KW-0092">Biotin</keyword>
<evidence type="ECO:0000256" key="5">
    <source>
        <dbReference type="ARBA" id="ARBA00023267"/>
    </source>
</evidence>
<dbReference type="InterPro" id="IPR005479">
    <property type="entry name" value="CPAse_ATP-bd"/>
</dbReference>
<feature type="domain" description="Lipoyl-binding" evidence="8">
    <location>
        <begin position="499"/>
        <end position="574"/>
    </location>
</feature>
<dbReference type="InterPro" id="IPR011764">
    <property type="entry name" value="Biotin_carboxylation_dom"/>
</dbReference>
<feature type="region of interest" description="Disordered" evidence="7">
    <location>
        <begin position="1"/>
        <end position="20"/>
    </location>
</feature>
<dbReference type="PROSITE" id="PS50975">
    <property type="entry name" value="ATP_GRASP"/>
    <property type="match status" value="1"/>
</dbReference>
<evidence type="ECO:0000256" key="2">
    <source>
        <dbReference type="ARBA" id="ARBA00022598"/>
    </source>
</evidence>
<dbReference type="Pfam" id="PF00289">
    <property type="entry name" value="Biotin_carb_N"/>
    <property type="match status" value="1"/>
</dbReference>
<dbReference type="PANTHER" id="PTHR18866">
    <property type="entry name" value="CARBOXYLASE:PYRUVATE/ACETYL-COA/PROPIONYL-COA CARBOXYLASE"/>
    <property type="match status" value="1"/>
</dbReference>
<evidence type="ECO:0000259" key="8">
    <source>
        <dbReference type="PROSITE" id="PS50968"/>
    </source>
</evidence>
<dbReference type="SUPFAM" id="SSF51246">
    <property type="entry name" value="Rudiment single hybrid motif"/>
    <property type="match status" value="1"/>
</dbReference>
<proteinExistence type="predicted"/>
<dbReference type="CDD" id="cd06850">
    <property type="entry name" value="biotinyl_domain"/>
    <property type="match status" value="1"/>
</dbReference>
<dbReference type="GO" id="GO:0005524">
    <property type="term" value="F:ATP binding"/>
    <property type="evidence" value="ECO:0007669"/>
    <property type="project" value="UniProtKB-UniRule"/>
</dbReference>
<dbReference type="InterPro" id="IPR048429">
    <property type="entry name" value="MCC_alpha_BT"/>
</dbReference>
<organism evidence="11 12">
    <name type="scientific">Rhizocola hellebori</name>
    <dbReference type="NCBI Taxonomy" id="1392758"/>
    <lineage>
        <taxon>Bacteria</taxon>
        <taxon>Bacillati</taxon>
        <taxon>Actinomycetota</taxon>
        <taxon>Actinomycetes</taxon>
        <taxon>Micromonosporales</taxon>
        <taxon>Micromonosporaceae</taxon>
        <taxon>Rhizocola</taxon>
    </lineage>
</organism>
<evidence type="ECO:0000256" key="6">
    <source>
        <dbReference type="PROSITE-ProRule" id="PRU00409"/>
    </source>
</evidence>
<dbReference type="Gene3D" id="2.40.50.100">
    <property type="match status" value="1"/>
</dbReference>
<dbReference type="InterPro" id="IPR016185">
    <property type="entry name" value="PreATP-grasp_dom_sf"/>
</dbReference>
<dbReference type="SMART" id="SM00878">
    <property type="entry name" value="Biotin_carb_C"/>
    <property type="match status" value="1"/>
</dbReference>
<evidence type="ECO:0000259" key="10">
    <source>
        <dbReference type="PROSITE" id="PS50979"/>
    </source>
</evidence>
<keyword evidence="12" id="KW-1185">Reference proteome</keyword>
<dbReference type="Pfam" id="PF02786">
    <property type="entry name" value="CPSase_L_D2"/>
    <property type="match status" value="1"/>
</dbReference>
<dbReference type="PROSITE" id="PS00866">
    <property type="entry name" value="CPSASE_1"/>
    <property type="match status" value="1"/>
</dbReference>
<dbReference type="PROSITE" id="PS00188">
    <property type="entry name" value="BIOTIN"/>
    <property type="match status" value="1"/>
</dbReference>
<dbReference type="InterPro" id="IPR005481">
    <property type="entry name" value="BC-like_N"/>
</dbReference>
<keyword evidence="2" id="KW-0436">Ligase</keyword>
<dbReference type="PROSITE" id="PS00867">
    <property type="entry name" value="CPSASE_2"/>
    <property type="match status" value="1"/>
</dbReference>
<dbReference type="Proteomes" id="UP000612899">
    <property type="component" value="Unassembled WGS sequence"/>
</dbReference>
<evidence type="ECO:0000259" key="9">
    <source>
        <dbReference type="PROSITE" id="PS50975"/>
    </source>
</evidence>
<evidence type="ECO:0000256" key="7">
    <source>
        <dbReference type="SAM" id="MobiDB-lite"/>
    </source>
</evidence>
<dbReference type="InterPro" id="IPR000089">
    <property type="entry name" value="Biotin_lipoyl"/>
</dbReference>
<feature type="domain" description="Biotin carboxylation" evidence="10">
    <location>
        <begin position="1"/>
        <end position="397"/>
    </location>
</feature>
<gene>
    <name evidence="11" type="ORF">Rhe02_67380</name>
</gene>
<accession>A0A8J3QDG6</accession>
<dbReference type="PROSITE" id="PS50979">
    <property type="entry name" value="BC"/>
    <property type="match status" value="1"/>
</dbReference>
<dbReference type="Pfam" id="PF00364">
    <property type="entry name" value="Biotin_lipoyl"/>
    <property type="match status" value="1"/>
</dbReference>
<evidence type="ECO:0000313" key="12">
    <source>
        <dbReference type="Proteomes" id="UP000612899"/>
    </source>
</evidence>
<dbReference type="InterPro" id="IPR011054">
    <property type="entry name" value="Rudment_hybrid_motif"/>
</dbReference>
<dbReference type="Gene3D" id="3.30.470.20">
    <property type="entry name" value="ATP-grasp fold, B domain"/>
    <property type="match status" value="1"/>
</dbReference>
<dbReference type="Pfam" id="PF21139">
    <property type="entry name" value="BT_MCC_alpha"/>
    <property type="match status" value="1"/>
</dbReference>
<dbReference type="PANTHER" id="PTHR18866:SF126">
    <property type="entry name" value="BIOTIN CARBOXYLASE"/>
    <property type="match status" value="1"/>
</dbReference>
<keyword evidence="4 6" id="KW-0067">ATP-binding</keyword>
<protein>
    <submittedName>
        <fullName evidence="11">Acetyl/propionyl-CoA carboxylase subuit alpha</fullName>
    </submittedName>
</protein>
<reference evidence="11" key="1">
    <citation type="submission" date="2021-01" db="EMBL/GenBank/DDBJ databases">
        <title>Whole genome shotgun sequence of Rhizocola hellebori NBRC 109834.</title>
        <authorList>
            <person name="Komaki H."/>
            <person name="Tamura T."/>
        </authorList>
    </citation>
    <scope>NUCLEOTIDE SEQUENCE</scope>
    <source>
        <strain evidence="11">NBRC 109834</strain>
    </source>
</reference>
<dbReference type="PROSITE" id="PS50968">
    <property type="entry name" value="BIOTINYL_LIPOYL"/>
    <property type="match status" value="1"/>
</dbReference>
<dbReference type="GO" id="GO:0004075">
    <property type="term" value="F:biotin carboxylase activity"/>
    <property type="evidence" value="ECO:0007669"/>
    <property type="project" value="UniProtKB-EC"/>
</dbReference>
<dbReference type="InterPro" id="IPR050856">
    <property type="entry name" value="Biotin_carboxylase_complex"/>
</dbReference>
<evidence type="ECO:0000313" key="11">
    <source>
        <dbReference type="EMBL" id="GIH08671.1"/>
    </source>
</evidence>
<dbReference type="InterPro" id="IPR001882">
    <property type="entry name" value="Biotin_BS"/>
</dbReference>
<keyword evidence="3 6" id="KW-0547">Nucleotide-binding</keyword>
<dbReference type="GO" id="GO:0046872">
    <property type="term" value="F:metal ion binding"/>
    <property type="evidence" value="ECO:0007669"/>
    <property type="project" value="InterPro"/>
</dbReference>
<dbReference type="InterPro" id="IPR011761">
    <property type="entry name" value="ATP-grasp"/>
</dbReference>
<dbReference type="InterPro" id="IPR005482">
    <property type="entry name" value="Biotin_COase_C"/>
</dbReference>
<comment type="caution">
    <text evidence="11">The sequence shown here is derived from an EMBL/GenBank/DDBJ whole genome shotgun (WGS) entry which is preliminary data.</text>
</comment>
<evidence type="ECO:0000256" key="1">
    <source>
        <dbReference type="ARBA" id="ARBA00001953"/>
    </source>
</evidence>
<dbReference type="InterPro" id="IPR011053">
    <property type="entry name" value="Single_hybrid_motif"/>
</dbReference>
<dbReference type="EMBL" id="BONY01000053">
    <property type="protein sequence ID" value="GIH08671.1"/>
    <property type="molecule type" value="Genomic_DNA"/>
</dbReference>
<comment type="cofactor">
    <cofactor evidence="1">
        <name>biotin</name>
        <dbReference type="ChEBI" id="CHEBI:57586"/>
    </cofactor>
</comment>
<dbReference type="SUPFAM" id="SSF51230">
    <property type="entry name" value="Single hybrid motif"/>
    <property type="match status" value="1"/>
</dbReference>
<evidence type="ECO:0000256" key="3">
    <source>
        <dbReference type="ARBA" id="ARBA00022741"/>
    </source>
</evidence>